<dbReference type="InterPro" id="IPR021416">
    <property type="entry name" value="DUF3048_N"/>
</dbReference>
<evidence type="ECO:0000259" key="2">
    <source>
        <dbReference type="Pfam" id="PF17479"/>
    </source>
</evidence>
<sequence>MRLKKMVIMKLKELLGSGKATLVLGLLGLYLLSAGTSWAVFSLLGESPAGNVFVDVGELESTRSQIMQLPKTESCPINGKLYTKPEKAIWETRRPIAAMIENHADSRPVQGLSRADVVYEAVAEGGITRLLGVFYCGAAGSEVEIAPVRSVRVYFVDWASEYSEFPIFMHVGGANDFGGFGDTAKEARALELLASMGWRVPGGNDFDTIYDSGFPVFYRNPDRLGHPIATEHTMVANLDRAYDEAVDRGFANKDTRGDSWDKVFIPWKFFEDKPLSSPKVSEVSFEFWSDSPDYDVKWVYDSQSNSYKRFNGDKSYVDLEFDNVQLTSKNVVVMSVVERGPVDRNKHILYTTVGKGSALIYQNGDEIKATWEKKSRTDRTRFYDSAGKEVSFVNGEIWIEVVPKGNKINTK</sequence>
<reference evidence="3 4" key="1">
    <citation type="journal article" date="2016" name="Nat. Commun.">
        <title>Thousands of microbial genomes shed light on interconnected biogeochemical processes in an aquifer system.</title>
        <authorList>
            <person name="Anantharaman K."/>
            <person name="Brown C.T."/>
            <person name="Hug L.A."/>
            <person name="Sharon I."/>
            <person name="Castelle C.J."/>
            <person name="Probst A.J."/>
            <person name="Thomas B.C."/>
            <person name="Singh A."/>
            <person name="Wilkins M.J."/>
            <person name="Karaoz U."/>
            <person name="Brodie E.L."/>
            <person name="Williams K.H."/>
            <person name="Hubbard S.S."/>
            <person name="Banfield J.F."/>
        </authorList>
    </citation>
    <scope>NUCLEOTIDE SEQUENCE [LARGE SCALE GENOMIC DNA]</scope>
</reference>
<dbReference type="EMBL" id="MGGW01000013">
    <property type="protein sequence ID" value="OGM54547.1"/>
    <property type="molecule type" value="Genomic_DNA"/>
</dbReference>
<dbReference type="Proteomes" id="UP000178603">
    <property type="component" value="Unassembled WGS sequence"/>
</dbReference>
<dbReference type="SUPFAM" id="SSF159774">
    <property type="entry name" value="YerB-like"/>
    <property type="match status" value="1"/>
</dbReference>
<evidence type="ECO:0008006" key="5">
    <source>
        <dbReference type="Google" id="ProtNLM"/>
    </source>
</evidence>
<accession>A0A1F8ARZ8</accession>
<protein>
    <recommendedName>
        <fullName evidence="5">DUF3048 domain-containing protein</fullName>
    </recommendedName>
</protein>
<evidence type="ECO:0000313" key="3">
    <source>
        <dbReference type="EMBL" id="OGM54547.1"/>
    </source>
</evidence>
<organism evidence="3 4">
    <name type="scientific">Candidatus Woesebacteria bacterium RIFCSPHIGHO2_12_FULL_41_24</name>
    <dbReference type="NCBI Taxonomy" id="1802510"/>
    <lineage>
        <taxon>Bacteria</taxon>
        <taxon>Candidatus Woeseibacteriota</taxon>
    </lineage>
</organism>
<gene>
    <name evidence="3" type="ORF">A3E44_06055</name>
</gene>
<feature type="domain" description="DUF3048" evidence="1">
    <location>
        <begin position="91"/>
        <end position="183"/>
    </location>
</feature>
<proteinExistence type="predicted"/>
<dbReference type="InterPro" id="IPR035328">
    <property type="entry name" value="DUF3048_C"/>
</dbReference>
<dbReference type="AlphaFoldDB" id="A0A1F8ARZ8"/>
<evidence type="ECO:0000313" key="4">
    <source>
        <dbReference type="Proteomes" id="UP000178603"/>
    </source>
</evidence>
<dbReference type="Pfam" id="PF11258">
    <property type="entry name" value="DUF3048"/>
    <property type="match status" value="1"/>
</dbReference>
<evidence type="ECO:0000259" key="1">
    <source>
        <dbReference type="Pfam" id="PF11258"/>
    </source>
</evidence>
<feature type="domain" description="DUF3048" evidence="2">
    <location>
        <begin position="294"/>
        <end position="399"/>
    </location>
</feature>
<dbReference type="Gene3D" id="3.50.90.10">
    <property type="entry name" value="YerB-like"/>
    <property type="match status" value="1"/>
</dbReference>
<name>A0A1F8ARZ8_9BACT</name>
<dbReference type="Pfam" id="PF17479">
    <property type="entry name" value="DUF3048_C"/>
    <property type="match status" value="1"/>
</dbReference>
<dbReference type="InterPro" id="IPR023158">
    <property type="entry name" value="YerB-like_sf"/>
</dbReference>
<comment type="caution">
    <text evidence="3">The sequence shown here is derived from an EMBL/GenBank/DDBJ whole genome shotgun (WGS) entry which is preliminary data.</text>
</comment>